<reference evidence="2 5" key="2">
    <citation type="submission" date="2020-07" db="EMBL/GenBank/DDBJ databases">
        <title>Sequencing the genomes of 1000 actinobacteria strains.</title>
        <authorList>
            <person name="Klenk H.-P."/>
        </authorList>
    </citation>
    <scope>NUCLEOTIDE SEQUENCE [LARGE SCALE GENOMIC DNA]</scope>
    <source>
        <strain evidence="2 5">DSM 23870</strain>
    </source>
</reference>
<feature type="transmembrane region" description="Helical" evidence="1">
    <location>
        <begin position="89"/>
        <end position="106"/>
    </location>
</feature>
<protein>
    <submittedName>
        <fullName evidence="3">Uncharacterized protein</fullName>
    </submittedName>
</protein>
<dbReference type="EMBL" id="SDPM01000001">
    <property type="protein sequence ID" value="RXZ87711.1"/>
    <property type="molecule type" value="Genomic_DNA"/>
</dbReference>
<evidence type="ECO:0000256" key="1">
    <source>
        <dbReference type="SAM" id="Phobius"/>
    </source>
</evidence>
<organism evidence="3 4">
    <name type="scientific">Agromyces atrinae</name>
    <dbReference type="NCBI Taxonomy" id="592376"/>
    <lineage>
        <taxon>Bacteria</taxon>
        <taxon>Bacillati</taxon>
        <taxon>Actinomycetota</taxon>
        <taxon>Actinomycetes</taxon>
        <taxon>Micrococcales</taxon>
        <taxon>Microbacteriaceae</taxon>
        <taxon>Agromyces</taxon>
    </lineage>
</organism>
<dbReference type="RefSeq" id="WP_129171976.1">
    <property type="nucleotide sequence ID" value="NZ_JACCBI010000001.1"/>
</dbReference>
<keyword evidence="4" id="KW-1185">Reference proteome</keyword>
<keyword evidence="1" id="KW-0472">Membrane</keyword>
<feature type="transmembrane region" description="Helical" evidence="1">
    <location>
        <begin position="6"/>
        <end position="22"/>
    </location>
</feature>
<accession>A0A4Q2MC88</accession>
<keyword evidence="1" id="KW-1133">Transmembrane helix</keyword>
<sequence length="339" mass="35791">MTLAFLIAGAAVVVTGILLVIGDSGTVHRSSTLLWTLACVTSVFGVVGLVIFREVPNVDWIVPFTAGATTLSFGLIWSGLRVFAGARSGGVIVAIATAVTMIAAISDTQSGMWNGAAVRFGVLACLSLAVLAICLDARMRRRPAMRIIAVLACLQFAYSLARLVAFLYWGAAEPRFETFFGAQTATLVNALCVVGAAFALVALRAERGREIVHESTGRHFVGRRGFARAVRRAEGDDAVRVSVEDFSTLRTAMGRGAAHAIELDLSGRLVEIAPEGAVIGRLGNGAFGMLVEGRHDLRDVVTGELKLTSEHTTAIAMIVDGYESSKGTREPQSARKVGG</sequence>
<gene>
    <name evidence="2" type="ORF">BJ972_002665</name>
    <name evidence="3" type="ORF">ESP50_00440</name>
</gene>
<dbReference type="Proteomes" id="UP000292686">
    <property type="component" value="Unassembled WGS sequence"/>
</dbReference>
<proteinExistence type="predicted"/>
<reference evidence="3 4" key="1">
    <citation type="submission" date="2019-01" db="EMBL/GenBank/DDBJ databases">
        <title>Agromyces.</title>
        <authorList>
            <person name="Li J."/>
        </authorList>
    </citation>
    <scope>NUCLEOTIDE SEQUENCE [LARGE SCALE GENOMIC DNA]</scope>
    <source>
        <strain evidence="3 4">DSM 23870</strain>
    </source>
</reference>
<dbReference type="EMBL" id="JACCBI010000001">
    <property type="protein sequence ID" value="NYD68146.1"/>
    <property type="molecule type" value="Genomic_DNA"/>
</dbReference>
<feature type="transmembrane region" description="Helical" evidence="1">
    <location>
        <begin position="112"/>
        <end position="135"/>
    </location>
</feature>
<dbReference type="OrthoDB" id="5115878at2"/>
<evidence type="ECO:0000313" key="2">
    <source>
        <dbReference type="EMBL" id="NYD68146.1"/>
    </source>
</evidence>
<name>A0A4Q2MC88_9MICO</name>
<feature type="transmembrane region" description="Helical" evidence="1">
    <location>
        <begin position="58"/>
        <end position="77"/>
    </location>
</feature>
<feature type="transmembrane region" description="Helical" evidence="1">
    <location>
        <begin position="147"/>
        <end position="169"/>
    </location>
</feature>
<evidence type="ECO:0000313" key="4">
    <source>
        <dbReference type="Proteomes" id="UP000292686"/>
    </source>
</evidence>
<evidence type="ECO:0000313" key="5">
    <source>
        <dbReference type="Proteomes" id="UP000581087"/>
    </source>
</evidence>
<feature type="transmembrane region" description="Helical" evidence="1">
    <location>
        <begin position="34"/>
        <end position="52"/>
    </location>
</feature>
<comment type="caution">
    <text evidence="3">The sequence shown here is derived from an EMBL/GenBank/DDBJ whole genome shotgun (WGS) entry which is preliminary data.</text>
</comment>
<keyword evidence="1" id="KW-0812">Transmembrane</keyword>
<dbReference type="AlphaFoldDB" id="A0A4Q2MC88"/>
<dbReference type="Proteomes" id="UP000581087">
    <property type="component" value="Unassembled WGS sequence"/>
</dbReference>
<evidence type="ECO:0000313" key="3">
    <source>
        <dbReference type="EMBL" id="RXZ87711.1"/>
    </source>
</evidence>
<feature type="transmembrane region" description="Helical" evidence="1">
    <location>
        <begin position="181"/>
        <end position="203"/>
    </location>
</feature>